<dbReference type="Gene3D" id="3.40.720.10">
    <property type="entry name" value="Alkaline Phosphatase, subunit A"/>
    <property type="match status" value="1"/>
</dbReference>
<protein>
    <submittedName>
        <fullName evidence="2">Uncharacterized protein LOC107071205 isoform X1</fullName>
    </submittedName>
</protein>
<dbReference type="InterPro" id="IPR017850">
    <property type="entry name" value="Alkaline_phosphatase_core_sf"/>
</dbReference>
<dbReference type="GeneID" id="107071205"/>
<keyword evidence="1" id="KW-1185">Reference proteome</keyword>
<accession>A0ABM1IZ41</accession>
<evidence type="ECO:0000313" key="1">
    <source>
        <dbReference type="Proteomes" id="UP000694924"/>
    </source>
</evidence>
<dbReference type="SUPFAM" id="SSF53649">
    <property type="entry name" value="Alkaline phosphatase-like"/>
    <property type="match status" value="1"/>
</dbReference>
<dbReference type="CDD" id="cd16021">
    <property type="entry name" value="ALP_like"/>
    <property type="match status" value="1"/>
</dbReference>
<sequence>MMMMMMMMMCKSKLSRLVECFCSRPGIVLLLLPCLVLVTLYLVSEDNIDYTNFQYPSYKFYNDTNGTMDGFLVWNPKCHMLSKDALDPSIAKFIKREKFEACFKEKLYTKITKGSNDTMILTLDAKILANHKNMNCCWSPVIRPIFDNPIKHKFDSIITVKQCESLKMQATIPDDVDVVLVSCKTKTKKGKTMTNYENVHAILNPKKVYDRLDNLTTTTTTTTTNNNVTTTTYGNSRKLSILVLGIDSVSRLNFQRSMPMTEKYLRETGWINLKGYNKMGDNTFPNLMAILTGQNQEQAYSRCKPSEAYKLDHCPFLWYNFRNAGYVTAYGEDETALNTFNYLKVGFVQPPTDYYLRPYMLASEKLLKSKNRFNLKYCTGPETSFDRIFNYAMDFAETFLNVPYFGFFWTNSISHENVNEPSSMDSQIYQRLHKLQKEGVLNDTMIVFLSDHGMRWGSLRETFVGWYEERLPFIYIWLPDWFRNENPDAYQALKINENRLTSPFDLYETFRDILLTSGGDADTSPGCPSCYSLFEPVPRSRSCQDAAIASHWCACTAFRTANPNDKIVLGGVDSFLNHMENIVKDYKDKNGKRLCAKLKLKKIHRVDQILNFDDKTSMRSIGYFCMIQVTPGNGKFEFTVRYNSNGSYTVSDHEVSRINPYATSAKCLNHGMKQYCYCVK</sequence>
<dbReference type="RefSeq" id="XP_015185478.1">
    <property type="nucleotide sequence ID" value="XM_015329992.1"/>
</dbReference>
<evidence type="ECO:0000313" key="2">
    <source>
        <dbReference type="RefSeq" id="XP_015185478.1"/>
    </source>
</evidence>
<dbReference type="PANTHER" id="PTHR10974">
    <property type="entry name" value="FI08016P-RELATED"/>
    <property type="match status" value="1"/>
</dbReference>
<dbReference type="InterPro" id="IPR004245">
    <property type="entry name" value="DUF229"/>
</dbReference>
<dbReference type="Pfam" id="PF02995">
    <property type="entry name" value="DUF229"/>
    <property type="match status" value="1"/>
</dbReference>
<proteinExistence type="predicted"/>
<dbReference type="PANTHER" id="PTHR10974:SF9">
    <property type="entry name" value="DUF229 DOMAIN CONTAINING PROTEIN-RELATED"/>
    <property type="match status" value="1"/>
</dbReference>
<gene>
    <name evidence="2" type="primary">LOC107071205</name>
</gene>
<dbReference type="Proteomes" id="UP000694924">
    <property type="component" value="Unplaced"/>
</dbReference>
<name>A0ABM1IZ41_POLDO</name>
<reference evidence="2" key="1">
    <citation type="submission" date="2025-08" db="UniProtKB">
        <authorList>
            <consortium name="RefSeq"/>
        </authorList>
    </citation>
    <scope>IDENTIFICATION</scope>
    <source>
        <tissue evidence="2">Whole body</tissue>
    </source>
</reference>
<organism evidence="1 2">
    <name type="scientific">Polistes dominula</name>
    <name type="common">European paper wasp</name>
    <name type="synonym">Vespa dominula</name>
    <dbReference type="NCBI Taxonomy" id="743375"/>
    <lineage>
        <taxon>Eukaryota</taxon>
        <taxon>Metazoa</taxon>
        <taxon>Ecdysozoa</taxon>
        <taxon>Arthropoda</taxon>
        <taxon>Hexapoda</taxon>
        <taxon>Insecta</taxon>
        <taxon>Pterygota</taxon>
        <taxon>Neoptera</taxon>
        <taxon>Endopterygota</taxon>
        <taxon>Hymenoptera</taxon>
        <taxon>Apocrita</taxon>
        <taxon>Aculeata</taxon>
        <taxon>Vespoidea</taxon>
        <taxon>Vespidae</taxon>
        <taxon>Polistinae</taxon>
        <taxon>Polistini</taxon>
        <taxon>Polistes</taxon>
    </lineage>
</organism>